<dbReference type="EMBL" id="QUAE01000009">
    <property type="protein sequence ID" value="REJ08768.1"/>
    <property type="molecule type" value="Genomic_DNA"/>
</dbReference>
<evidence type="ECO:0000256" key="3">
    <source>
        <dbReference type="ARBA" id="ARBA00022764"/>
    </source>
</evidence>
<keyword evidence="3" id="KW-0574">Periplasm</keyword>
<sequence>MIKSLIKEYGLSWVFNRSLYSAKLKMMRAIPPTEKFFEKKVDIKRVNIFDLNVDLLEEFLSNLSNENKNKIISIADNAIKGKILGFSSVQLDYGNPIRWHYNPITKKEVNKSLKWYQISDFDPERGDIKAIWEASRFTHFFYFVRAYMLTKNDKYYQAFSNQLQNWLNENEYSYGPNYKCGQEATLRMINAIIAYSAFNLYELTDSKDEDNLFQLVGDSYKKVLSNFFYAHKCIKNNHTLSEITGLIIGAWASKNEKGLKSAYILFDKEIDKQFLPDGGYLQYSFNYQRFALQIAEFVMKISEKTRYQISDHSKKLIRNSAHLLYQVQDESGDVPNYGSNDGALIFPVTSCGYRDFQPITNTIFAIVNGQRVFPSGLYDEELIWFGTKGPKEYPLSLIEKRNEMFKSSGLYSLRHSEGFLMTVLQHFETRPAQMDQHHIDLWHKGVNVFCDSGTYSYATDIGKKLALTSAHNTVKIDKKEQMKKREPFLVYDWTKRKSFNQVEDGFTGTMLSQNDYEHTRNVQKTETGYSITDEVTGDGEYCVFYLHTPCEVRKGERGFVLFNDGQVIGNVKTDGEIEVKKAIRSLYYLKEEEINVVCIKVSMNEKKCNNKLEIVLKEG</sequence>
<evidence type="ECO:0000259" key="6">
    <source>
        <dbReference type="Pfam" id="PF16889"/>
    </source>
</evidence>
<protein>
    <submittedName>
        <fullName evidence="7">Uncharacterized protein</fullName>
    </submittedName>
</protein>
<evidence type="ECO:0000256" key="2">
    <source>
        <dbReference type="ARBA" id="ARBA00022729"/>
    </source>
</evidence>
<evidence type="ECO:0000313" key="8">
    <source>
        <dbReference type="Proteomes" id="UP000256305"/>
    </source>
</evidence>
<evidence type="ECO:0000256" key="4">
    <source>
        <dbReference type="ARBA" id="ARBA00023239"/>
    </source>
</evidence>
<feature type="domain" description="Heparinase II/III-like C-terminal" evidence="5">
    <location>
        <begin position="403"/>
        <end position="603"/>
    </location>
</feature>
<dbReference type="SUPFAM" id="SSF48230">
    <property type="entry name" value="Chondroitin AC/alginate lyase"/>
    <property type="match status" value="1"/>
</dbReference>
<evidence type="ECO:0000256" key="1">
    <source>
        <dbReference type="ARBA" id="ARBA00004418"/>
    </source>
</evidence>
<evidence type="ECO:0000259" key="5">
    <source>
        <dbReference type="Pfam" id="PF07940"/>
    </source>
</evidence>
<dbReference type="PANTHER" id="PTHR39210:SF1">
    <property type="entry name" value="HEPARIN-SULFATE LYASE"/>
    <property type="match status" value="1"/>
</dbReference>
<evidence type="ECO:0000313" key="7">
    <source>
        <dbReference type="EMBL" id="REJ08768.1"/>
    </source>
</evidence>
<comment type="subcellular location">
    <subcellularLocation>
        <location evidence="1">Periplasm</location>
    </subcellularLocation>
</comment>
<comment type="caution">
    <text evidence="7">The sequence shown here is derived from an EMBL/GenBank/DDBJ whole genome shotgun (WGS) entry which is preliminary data.</text>
</comment>
<reference evidence="7 8" key="1">
    <citation type="submission" date="2018-08" db="EMBL/GenBank/DDBJ databases">
        <title>Genome sequence of Halobacillus trueperi KCTC 3686.</title>
        <authorList>
            <person name="Cho K.H."/>
            <person name="Kwak M.-J."/>
            <person name="Kim B.-Y."/>
            <person name="Chun J."/>
        </authorList>
    </citation>
    <scope>NUCLEOTIDE SEQUENCE [LARGE SCALE GENOMIC DNA]</scope>
    <source>
        <strain evidence="7 8">KCTC 3686</strain>
    </source>
</reference>
<keyword evidence="2" id="KW-0732">Signal</keyword>
<dbReference type="AlphaFoldDB" id="A0A3E0J706"/>
<dbReference type="Gene3D" id="2.70.98.70">
    <property type="match status" value="1"/>
</dbReference>
<dbReference type="GO" id="GO:0042597">
    <property type="term" value="C:periplasmic space"/>
    <property type="evidence" value="ECO:0007669"/>
    <property type="project" value="UniProtKB-SubCell"/>
</dbReference>
<dbReference type="InterPro" id="IPR031680">
    <property type="entry name" value="Hepar_II_III_N"/>
</dbReference>
<keyword evidence="4" id="KW-0456">Lyase</keyword>
<proteinExistence type="predicted"/>
<feature type="domain" description="Heparin-sulfate lyase N-terminal" evidence="6">
    <location>
        <begin position="72"/>
        <end position="305"/>
    </location>
</feature>
<dbReference type="RefSeq" id="WP_115823869.1">
    <property type="nucleotide sequence ID" value="NZ_QUAE01000009.1"/>
</dbReference>
<name>A0A3E0J706_9BACI</name>
<dbReference type="GO" id="GO:0016829">
    <property type="term" value="F:lyase activity"/>
    <property type="evidence" value="ECO:0007669"/>
    <property type="project" value="UniProtKB-KW"/>
</dbReference>
<dbReference type="Pfam" id="PF16889">
    <property type="entry name" value="Hepar_II_III_N"/>
    <property type="match status" value="1"/>
</dbReference>
<dbReference type="Proteomes" id="UP000256305">
    <property type="component" value="Unassembled WGS sequence"/>
</dbReference>
<gene>
    <name evidence="7" type="ORF">DYE48_12100</name>
</gene>
<dbReference type="InterPro" id="IPR008929">
    <property type="entry name" value="Chondroitin_lyas"/>
</dbReference>
<keyword evidence="8" id="KW-1185">Reference proteome</keyword>
<dbReference type="PANTHER" id="PTHR39210">
    <property type="entry name" value="HEPARIN-SULFATE LYASE"/>
    <property type="match status" value="1"/>
</dbReference>
<dbReference type="Gene3D" id="1.50.10.100">
    <property type="entry name" value="Chondroitin AC/alginate lyase"/>
    <property type="match status" value="1"/>
</dbReference>
<accession>A0A3E0J706</accession>
<dbReference type="Pfam" id="PF07940">
    <property type="entry name" value="Hepar_II_III_C"/>
    <property type="match status" value="1"/>
</dbReference>
<dbReference type="InterPro" id="IPR012480">
    <property type="entry name" value="Hepar_II_III_C"/>
</dbReference>
<organism evidence="7 8">
    <name type="scientific">Halobacillus trueperi</name>
    <dbReference type="NCBI Taxonomy" id="156205"/>
    <lineage>
        <taxon>Bacteria</taxon>
        <taxon>Bacillati</taxon>
        <taxon>Bacillota</taxon>
        <taxon>Bacilli</taxon>
        <taxon>Bacillales</taxon>
        <taxon>Bacillaceae</taxon>
        <taxon>Halobacillus</taxon>
    </lineage>
</organism>